<dbReference type="EMBL" id="SJSL01000001">
    <property type="protein sequence ID" value="TCD03600.1"/>
    <property type="molecule type" value="Genomic_DNA"/>
</dbReference>
<keyword evidence="4" id="KW-0408">Iron</keyword>
<dbReference type="Gene3D" id="3.10.20.30">
    <property type="match status" value="1"/>
</dbReference>
<comment type="caution">
    <text evidence="7">The sequence shown here is derived from an EMBL/GenBank/DDBJ whole genome shotgun (WGS) entry which is preliminary data.</text>
</comment>
<dbReference type="GO" id="GO:0046872">
    <property type="term" value="F:metal ion binding"/>
    <property type="evidence" value="ECO:0007669"/>
    <property type="project" value="UniProtKB-KW"/>
</dbReference>
<dbReference type="Proteomes" id="UP000293347">
    <property type="component" value="Unassembled WGS sequence"/>
</dbReference>
<dbReference type="InterPro" id="IPR006058">
    <property type="entry name" value="2Fe2S_fd_BS"/>
</dbReference>
<evidence type="ECO:0000256" key="3">
    <source>
        <dbReference type="ARBA" id="ARBA00023002"/>
    </source>
</evidence>
<dbReference type="InterPro" id="IPR051452">
    <property type="entry name" value="Diverse_Oxidoreductases"/>
</dbReference>
<evidence type="ECO:0000313" key="8">
    <source>
        <dbReference type="Proteomes" id="UP000293347"/>
    </source>
</evidence>
<dbReference type="InterPro" id="IPR036884">
    <property type="entry name" value="2Fe-2S-bd_dom_sf"/>
</dbReference>
<evidence type="ECO:0000313" key="7">
    <source>
        <dbReference type="EMBL" id="TCD03600.1"/>
    </source>
</evidence>
<dbReference type="AlphaFoldDB" id="A0A4R0NR52"/>
<dbReference type="InterPro" id="IPR001041">
    <property type="entry name" value="2Fe-2S_ferredoxin-type"/>
</dbReference>
<keyword evidence="5" id="KW-0411">Iron-sulfur</keyword>
<dbReference type="InterPro" id="IPR002888">
    <property type="entry name" value="2Fe-2S-bd"/>
</dbReference>
<dbReference type="PROSITE" id="PS00197">
    <property type="entry name" value="2FE2S_FER_1"/>
    <property type="match status" value="1"/>
</dbReference>
<evidence type="ECO:0000259" key="6">
    <source>
        <dbReference type="PROSITE" id="PS51085"/>
    </source>
</evidence>
<evidence type="ECO:0000256" key="4">
    <source>
        <dbReference type="ARBA" id="ARBA00023004"/>
    </source>
</evidence>
<name>A0A4R0NR52_9SPHI</name>
<dbReference type="SUPFAM" id="SSF47741">
    <property type="entry name" value="CO dehydrogenase ISP C-domain like"/>
    <property type="match status" value="1"/>
</dbReference>
<dbReference type="CDD" id="cd00207">
    <property type="entry name" value="fer2"/>
    <property type="match status" value="1"/>
</dbReference>
<dbReference type="Gene3D" id="1.10.150.120">
    <property type="entry name" value="[2Fe-2S]-binding domain"/>
    <property type="match status" value="1"/>
</dbReference>
<dbReference type="GO" id="GO:0051537">
    <property type="term" value="F:2 iron, 2 sulfur cluster binding"/>
    <property type="evidence" value="ECO:0007669"/>
    <property type="project" value="UniProtKB-KW"/>
</dbReference>
<keyword evidence="3" id="KW-0560">Oxidoreductase</keyword>
<keyword evidence="1" id="KW-0001">2Fe-2S</keyword>
<proteinExistence type="predicted"/>
<dbReference type="Pfam" id="PF01799">
    <property type="entry name" value="Fer2_2"/>
    <property type="match status" value="1"/>
</dbReference>
<organism evidence="7 8">
    <name type="scientific">Pedobacter psychroterrae</name>
    <dbReference type="NCBI Taxonomy" id="2530453"/>
    <lineage>
        <taxon>Bacteria</taxon>
        <taxon>Pseudomonadati</taxon>
        <taxon>Bacteroidota</taxon>
        <taxon>Sphingobacteriia</taxon>
        <taxon>Sphingobacteriales</taxon>
        <taxon>Sphingobacteriaceae</taxon>
        <taxon>Pedobacter</taxon>
    </lineage>
</organism>
<keyword evidence="8" id="KW-1185">Reference proteome</keyword>
<dbReference type="InterPro" id="IPR036010">
    <property type="entry name" value="2Fe-2S_ferredoxin-like_sf"/>
</dbReference>
<accession>A0A4R0NR52</accession>
<evidence type="ECO:0000256" key="5">
    <source>
        <dbReference type="ARBA" id="ARBA00023014"/>
    </source>
</evidence>
<evidence type="ECO:0000256" key="1">
    <source>
        <dbReference type="ARBA" id="ARBA00022714"/>
    </source>
</evidence>
<protein>
    <submittedName>
        <fullName evidence="7">(2Fe-2S)-binding protein</fullName>
    </submittedName>
</protein>
<dbReference type="PROSITE" id="PS51085">
    <property type="entry name" value="2FE2S_FER_2"/>
    <property type="match status" value="1"/>
</dbReference>
<dbReference type="GO" id="GO:0016491">
    <property type="term" value="F:oxidoreductase activity"/>
    <property type="evidence" value="ECO:0007669"/>
    <property type="project" value="UniProtKB-KW"/>
</dbReference>
<evidence type="ECO:0000256" key="2">
    <source>
        <dbReference type="ARBA" id="ARBA00022723"/>
    </source>
</evidence>
<feature type="domain" description="2Fe-2S ferredoxin-type" evidence="6">
    <location>
        <begin position="1"/>
        <end position="76"/>
    </location>
</feature>
<gene>
    <name evidence="7" type="ORF">EZ437_06500</name>
</gene>
<dbReference type="SUPFAM" id="SSF54292">
    <property type="entry name" value="2Fe-2S ferredoxin-like"/>
    <property type="match status" value="1"/>
</dbReference>
<dbReference type="Pfam" id="PF00111">
    <property type="entry name" value="Fer2"/>
    <property type="match status" value="1"/>
</dbReference>
<dbReference type="PANTHER" id="PTHR44379:SF2">
    <property type="entry name" value="BLR6218 PROTEIN"/>
    <property type="match status" value="1"/>
</dbReference>
<dbReference type="InterPro" id="IPR012675">
    <property type="entry name" value="Beta-grasp_dom_sf"/>
</dbReference>
<keyword evidence="2" id="KW-0479">Metal-binding</keyword>
<dbReference type="OrthoDB" id="9796880at2"/>
<dbReference type="PANTHER" id="PTHR44379">
    <property type="entry name" value="OXIDOREDUCTASE WITH IRON-SULFUR SUBUNIT"/>
    <property type="match status" value="1"/>
</dbReference>
<sequence>MMILTINNIRHEVNIDAEATLLSILRDELDLTGTKYGCGEGACGACTVHVNGLAVRSCTTSAGSVVGKSVTTIEGLETNGILHPVQQAFLKSDPLQCAYCASGMIMSAAALLREKPAPSTADINTAMNGNICRCGTYPNIVKAIKLASTILTAK</sequence>
<reference evidence="7 8" key="1">
    <citation type="submission" date="2019-02" db="EMBL/GenBank/DDBJ databases">
        <title>Pedobacter sp. RP-1-14 sp. nov., isolated from Arctic soil.</title>
        <authorList>
            <person name="Dahal R.H."/>
        </authorList>
    </citation>
    <scope>NUCLEOTIDE SEQUENCE [LARGE SCALE GENOMIC DNA]</scope>
    <source>
        <strain evidence="7 8">RP-1-14</strain>
    </source>
</reference>